<dbReference type="Pfam" id="PF04545">
    <property type="entry name" value="Sigma70_r4"/>
    <property type="match status" value="1"/>
</dbReference>
<dbReference type="InterPro" id="IPR013324">
    <property type="entry name" value="RNA_pol_sigma_r3/r4-like"/>
</dbReference>
<gene>
    <name evidence="2" type="ordered locus">Dtox_3892</name>
</gene>
<dbReference type="SUPFAM" id="SSF88659">
    <property type="entry name" value="Sigma3 and sigma4 domains of RNA polymerase sigma factors"/>
    <property type="match status" value="1"/>
</dbReference>
<evidence type="ECO:0000259" key="1">
    <source>
        <dbReference type="PROSITE" id="PS50943"/>
    </source>
</evidence>
<dbReference type="AlphaFoldDB" id="C8VXV7"/>
<dbReference type="Proteomes" id="UP000002217">
    <property type="component" value="Chromosome"/>
</dbReference>
<feature type="domain" description="HTH cro/C1-type" evidence="1">
    <location>
        <begin position="78"/>
        <end position="98"/>
    </location>
</feature>
<dbReference type="STRING" id="485916.Dtox_3892"/>
<dbReference type="InterPro" id="IPR001387">
    <property type="entry name" value="Cro/C1-type_HTH"/>
</dbReference>
<protein>
    <submittedName>
        <fullName evidence="2">Putative RNA polymerase, sigma 28 subunit, FliA/WhiG subfamily</fullName>
    </submittedName>
</protein>
<proteinExistence type="predicted"/>
<dbReference type="Gene3D" id="1.10.10.10">
    <property type="entry name" value="Winged helix-like DNA-binding domain superfamily/Winged helix DNA-binding domain"/>
    <property type="match status" value="1"/>
</dbReference>
<dbReference type="GO" id="GO:0006352">
    <property type="term" value="P:DNA-templated transcription initiation"/>
    <property type="evidence" value="ECO:0007669"/>
    <property type="project" value="InterPro"/>
</dbReference>
<keyword evidence="3" id="KW-1185">Reference proteome</keyword>
<dbReference type="InterPro" id="IPR007630">
    <property type="entry name" value="RNA_pol_sigma70_r4"/>
</dbReference>
<accession>C8VXV7</accession>
<dbReference type="OrthoDB" id="2082995at2"/>
<dbReference type="RefSeq" id="WP_015759264.1">
    <property type="nucleotide sequence ID" value="NC_013216.1"/>
</dbReference>
<name>C8VXV7_DESAS</name>
<dbReference type="EMBL" id="CP001720">
    <property type="protein sequence ID" value="ACV64586.1"/>
    <property type="molecule type" value="Genomic_DNA"/>
</dbReference>
<reference evidence="2 3" key="1">
    <citation type="journal article" date="2009" name="Stand. Genomic Sci.">
        <title>Complete genome sequence of Desulfotomaculum acetoxidans type strain (5575).</title>
        <authorList>
            <person name="Spring S."/>
            <person name="Lapidus A."/>
            <person name="Schroder M."/>
            <person name="Gleim D."/>
            <person name="Sims D."/>
            <person name="Meincke L."/>
            <person name="Glavina Del Rio T."/>
            <person name="Tice H."/>
            <person name="Copeland A."/>
            <person name="Cheng J.F."/>
            <person name="Lucas S."/>
            <person name="Chen F."/>
            <person name="Nolan M."/>
            <person name="Bruce D."/>
            <person name="Goodwin L."/>
            <person name="Pitluck S."/>
            <person name="Ivanova N."/>
            <person name="Mavromatis K."/>
            <person name="Mikhailova N."/>
            <person name="Pati A."/>
            <person name="Chen A."/>
            <person name="Palaniappan K."/>
            <person name="Land M."/>
            <person name="Hauser L."/>
            <person name="Chang Y.J."/>
            <person name="Jeffries C.D."/>
            <person name="Chain P."/>
            <person name="Saunders E."/>
            <person name="Brettin T."/>
            <person name="Detter J.C."/>
            <person name="Goker M."/>
            <person name="Bristow J."/>
            <person name="Eisen J.A."/>
            <person name="Markowitz V."/>
            <person name="Hugenholtz P."/>
            <person name="Kyrpides N.C."/>
            <person name="Klenk H.P."/>
            <person name="Han C."/>
        </authorList>
    </citation>
    <scope>NUCLEOTIDE SEQUENCE [LARGE SCALE GENOMIC DNA]</scope>
    <source>
        <strain evidence="3">ATCC 49208 / DSM 771 / VKM B-1644</strain>
    </source>
</reference>
<sequence length="129" mass="14839">MAGFKVDMATKMKKLDDRFPIDTKKGVHALFSQIHHVRESRFIRGDYEASVLLLDFEKSMTEANLTDRQKQVIYLVFEKDLTQQQVARILNISQQAVSDHVNSVVHKIAMVNKGKEESYCECLQQQIPA</sequence>
<evidence type="ECO:0000313" key="2">
    <source>
        <dbReference type="EMBL" id="ACV64586.1"/>
    </source>
</evidence>
<dbReference type="eggNOG" id="COG2197">
    <property type="taxonomic scope" value="Bacteria"/>
</dbReference>
<dbReference type="KEGG" id="dae:Dtox_3892"/>
<organism evidence="2 3">
    <name type="scientific">Desulfofarcimen acetoxidans (strain ATCC 49208 / DSM 771 / KCTC 5769 / VKM B-1644 / 5575)</name>
    <name type="common">Desulfotomaculum acetoxidans</name>
    <dbReference type="NCBI Taxonomy" id="485916"/>
    <lineage>
        <taxon>Bacteria</taxon>
        <taxon>Bacillati</taxon>
        <taxon>Bacillota</taxon>
        <taxon>Clostridia</taxon>
        <taxon>Eubacteriales</taxon>
        <taxon>Peptococcaceae</taxon>
        <taxon>Desulfofarcimen</taxon>
    </lineage>
</organism>
<dbReference type="PROSITE" id="PS50943">
    <property type="entry name" value="HTH_CROC1"/>
    <property type="match status" value="1"/>
</dbReference>
<dbReference type="GO" id="GO:0003700">
    <property type="term" value="F:DNA-binding transcription factor activity"/>
    <property type="evidence" value="ECO:0007669"/>
    <property type="project" value="InterPro"/>
</dbReference>
<evidence type="ECO:0000313" key="3">
    <source>
        <dbReference type="Proteomes" id="UP000002217"/>
    </source>
</evidence>
<dbReference type="InterPro" id="IPR036388">
    <property type="entry name" value="WH-like_DNA-bd_sf"/>
</dbReference>
<dbReference type="CDD" id="cd06171">
    <property type="entry name" value="Sigma70_r4"/>
    <property type="match status" value="1"/>
</dbReference>
<dbReference type="HOGENOM" id="CLU_138988_0_0_9"/>